<gene>
    <name evidence="2" type="ORF">LCGC14_2358500</name>
</gene>
<reference evidence="2" key="1">
    <citation type="journal article" date="2015" name="Nature">
        <title>Complex archaea that bridge the gap between prokaryotes and eukaryotes.</title>
        <authorList>
            <person name="Spang A."/>
            <person name="Saw J.H."/>
            <person name="Jorgensen S.L."/>
            <person name="Zaremba-Niedzwiedzka K."/>
            <person name="Martijn J."/>
            <person name="Lind A.E."/>
            <person name="van Eijk R."/>
            <person name="Schleper C."/>
            <person name="Guy L."/>
            <person name="Ettema T.J."/>
        </authorList>
    </citation>
    <scope>NUCLEOTIDE SEQUENCE</scope>
</reference>
<dbReference type="GO" id="GO:0016758">
    <property type="term" value="F:hexosyltransferase activity"/>
    <property type="evidence" value="ECO:0007669"/>
    <property type="project" value="InterPro"/>
</dbReference>
<proteinExistence type="predicted"/>
<name>A0A0F9C7H5_9ZZZZ</name>
<dbReference type="EMBL" id="LAZR01034491">
    <property type="protein sequence ID" value="KKL45154.1"/>
    <property type="molecule type" value="Genomic_DNA"/>
</dbReference>
<protein>
    <recommendedName>
        <fullName evidence="1">Glycosyl transferase family 28 C-terminal domain-containing protein</fullName>
    </recommendedName>
</protein>
<dbReference type="Gene3D" id="3.40.50.2000">
    <property type="entry name" value="Glycogen Phosphorylase B"/>
    <property type="match status" value="1"/>
</dbReference>
<evidence type="ECO:0000313" key="2">
    <source>
        <dbReference type="EMBL" id="KKL45154.1"/>
    </source>
</evidence>
<accession>A0A0F9C7H5</accession>
<dbReference type="InterPro" id="IPR007235">
    <property type="entry name" value="Glyco_trans_28_C"/>
</dbReference>
<organism evidence="2">
    <name type="scientific">marine sediment metagenome</name>
    <dbReference type="NCBI Taxonomy" id="412755"/>
    <lineage>
        <taxon>unclassified sequences</taxon>
        <taxon>metagenomes</taxon>
        <taxon>ecological metagenomes</taxon>
    </lineage>
</organism>
<dbReference type="SUPFAM" id="SSF53756">
    <property type="entry name" value="UDP-Glycosyltransferase/glycogen phosphorylase"/>
    <property type="match status" value="1"/>
</dbReference>
<comment type="caution">
    <text evidence="2">The sequence shown here is derived from an EMBL/GenBank/DDBJ whole genome shotgun (WGS) entry which is preliminary data.</text>
</comment>
<dbReference type="Pfam" id="PF04101">
    <property type="entry name" value="Glyco_tran_28_C"/>
    <property type="match status" value="1"/>
</dbReference>
<dbReference type="AlphaFoldDB" id="A0A0F9C7H5"/>
<sequence>HFAASDLVITQCGGSTTTELIALKKHFLYFPLEKHFEQGLIADRLRKNNIGVEMHFAQVTPQVLAETIVSNIGKEIEYPQIDMKGAQKAAQLIQQLLLK</sequence>
<evidence type="ECO:0000259" key="1">
    <source>
        <dbReference type="Pfam" id="PF04101"/>
    </source>
</evidence>
<feature type="non-terminal residue" evidence="2">
    <location>
        <position position="1"/>
    </location>
</feature>
<feature type="domain" description="Glycosyl transferase family 28 C-terminal" evidence="1">
    <location>
        <begin position="3"/>
        <end position="95"/>
    </location>
</feature>